<name>A0ACC5WQ09_PANGG</name>
<proteinExistence type="predicted"/>
<comment type="caution">
    <text evidence="1">The sequence shown here is derived from an EMBL/GenBank/DDBJ whole genome shotgun (WGS) entry which is preliminary data.</text>
</comment>
<gene>
    <name evidence="1" type="ORF">PGIGA_G00243670</name>
</gene>
<dbReference type="EMBL" id="CM040461">
    <property type="protein sequence ID" value="MCI4380755.1"/>
    <property type="molecule type" value="Genomic_DNA"/>
</dbReference>
<reference evidence="1 2" key="1">
    <citation type="journal article" date="2022" name="bioRxiv">
        <title>An ancient truncated duplication of the anti-Mullerian hormone receptor type 2 gene is a potential conserved master sex determinant in the Pangasiidae catfish family.</title>
        <authorList>
            <person name="Wen M."/>
            <person name="Pan Q."/>
            <person name="Jouanno E."/>
            <person name="Montfort J."/>
            <person name="Zahm M."/>
            <person name="Cabau C."/>
            <person name="Klopp C."/>
            <person name="Iampietro C."/>
            <person name="Roques C."/>
            <person name="Bouchez O."/>
            <person name="Castinel A."/>
            <person name="Donnadieu C."/>
            <person name="Parrinello H."/>
            <person name="Poncet C."/>
            <person name="Belmonte E."/>
            <person name="Gautier V."/>
            <person name="Avarre J.-C."/>
            <person name="Dugue R."/>
            <person name="Gustiano R."/>
            <person name="Ha T.T.T."/>
            <person name="Campet M."/>
            <person name="Sriphairoj K."/>
            <person name="Ribolli J."/>
            <person name="de Almeida F.L."/>
            <person name="Desvignes T."/>
            <person name="Postlethwait J.H."/>
            <person name="Bucao C.F."/>
            <person name="Robinson-Rechavi M."/>
            <person name="Bobe J."/>
            <person name="Herpin A."/>
            <person name="Guiguen Y."/>
        </authorList>
    </citation>
    <scope>NUCLEOTIDE SEQUENCE [LARGE SCALE GENOMIC DNA]</scope>
    <source>
        <strain evidence="1">YG-Dec2019</strain>
    </source>
</reference>
<sequence length="224" mass="23356">MKFELLLLFALVGSFCTITHASTLVVPTEAELAQVTGAFLPTEASETFKEEEAAPDKVVTEAPAPAATEAAVEDRETPSPHTEVAVEETEAPSVHTEAQTEQTETPSAHSEAPAEEKETPGGVTEAPAENTESAVVAEDTTATEGTSEVTEAAKTGQQDTDKGPTSHAESGQVIETGRDEVEVEDSEGMSTGHVVGIVFGALVAVVIIIAVIVVVVRRMGQYTP</sequence>
<protein>
    <submittedName>
        <fullName evidence="1">Uncharacterized protein</fullName>
    </submittedName>
</protein>
<evidence type="ECO:0000313" key="1">
    <source>
        <dbReference type="EMBL" id="MCI4380755.1"/>
    </source>
</evidence>
<evidence type="ECO:0000313" key="2">
    <source>
        <dbReference type="Proteomes" id="UP000829447"/>
    </source>
</evidence>
<dbReference type="Proteomes" id="UP000829447">
    <property type="component" value="Linkage Group LG8"/>
</dbReference>
<organism evidence="1 2">
    <name type="scientific">Pangasianodon gigas</name>
    <name type="common">Mekong giant catfish</name>
    <name type="synonym">Pangasius gigas</name>
    <dbReference type="NCBI Taxonomy" id="30993"/>
    <lineage>
        <taxon>Eukaryota</taxon>
        <taxon>Metazoa</taxon>
        <taxon>Chordata</taxon>
        <taxon>Craniata</taxon>
        <taxon>Vertebrata</taxon>
        <taxon>Euteleostomi</taxon>
        <taxon>Actinopterygii</taxon>
        <taxon>Neopterygii</taxon>
        <taxon>Teleostei</taxon>
        <taxon>Ostariophysi</taxon>
        <taxon>Siluriformes</taxon>
        <taxon>Pangasiidae</taxon>
        <taxon>Pangasianodon</taxon>
    </lineage>
</organism>
<keyword evidence="2" id="KW-1185">Reference proteome</keyword>
<accession>A0ACC5WQ09</accession>